<dbReference type="Proteomes" id="UP000070434">
    <property type="component" value="Unassembled WGS sequence"/>
</dbReference>
<dbReference type="PROSITE" id="PS00211">
    <property type="entry name" value="ABC_TRANSPORTER_1"/>
    <property type="match status" value="1"/>
</dbReference>
<dbReference type="InterPro" id="IPR011527">
    <property type="entry name" value="ABC1_TM_dom"/>
</dbReference>
<dbReference type="PROSITE" id="PS50893">
    <property type="entry name" value="ABC_TRANSPORTER_2"/>
    <property type="match status" value="1"/>
</dbReference>
<dbReference type="InterPro" id="IPR017871">
    <property type="entry name" value="ABC_transporter-like_CS"/>
</dbReference>
<feature type="transmembrane region" description="Helical" evidence="9">
    <location>
        <begin position="272"/>
        <end position="293"/>
    </location>
</feature>
<evidence type="ECO:0000256" key="9">
    <source>
        <dbReference type="SAM" id="Phobius"/>
    </source>
</evidence>
<dbReference type="PANTHER" id="PTHR24221:SF654">
    <property type="entry name" value="ATP-BINDING CASSETTE SUB-FAMILY B MEMBER 6"/>
    <property type="match status" value="1"/>
</dbReference>
<dbReference type="RefSeq" id="WP_060968487.1">
    <property type="nucleotide sequence ID" value="NZ_LNJP01000003.1"/>
</dbReference>
<keyword evidence="6" id="KW-0067">ATP-binding</keyword>
<feature type="domain" description="ABC transmembrane type-1" evidence="11">
    <location>
        <begin position="17"/>
        <end position="301"/>
    </location>
</feature>
<dbReference type="SMART" id="SM00382">
    <property type="entry name" value="AAA"/>
    <property type="match status" value="1"/>
</dbReference>
<evidence type="ECO:0000259" key="11">
    <source>
        <dbReference type="PROSITE" id="PS50929"/>
    </source>
</evidence>
<dbReference type="InterPro" id="IPR027417">
    <property type="entry name" value="P-loop_NTPase"/>
</dbReference>
<dbReference type="Gene3D" id="1.20.1560.10">
    <property type="entry name" value="ABC transporter type 1, transmembrane domain"/>
    <property type="match status" value="1"/>
</dbReference>
<dbReference type="Pfam" id="PF00005">
    <property type="entry name" value="ABC_tran"/>
    <property type="match status" value="1"/>
</dbReference>
<dbReference type="SUPFAM" id="SSF90123">
    <property type="entry name" value="ABC transporter transmembrane region"/>
    <property type="match status" value="1"/>
</dbReference>
<evidence type="ECO:0000256" key="5">
    <source>
        <dbReference type="ARBA" id="ARBA00022741"/>
    </source>
</evidence>
<comment type="caution">
    <text evidence="12">The sequence shown here is derived from an EMBL/GenBank/DDBJ whole genome shotgun (WGS) entry which is preliminary data.</text>
</comment>
<evidence type="ECO:0000256" key="4">
    <source>
        <dbReference type="ARBA" id="ARBA00022692"/>
    </source>
</evidence>
<evidence type="ECO:0000313" key="12">
    <source>
        <dbReference type="EMBL" id="KWZ32245.1"/>
    </source>
</evidence>
<proteinExistence type="predicted"/>
<evidence type="ECO:0000313" key="13">
    <source>
        <dbReference type="Proteomes" id="UP000070434"/>
    </source>
</evidence>
<evidence type="ECO:0000256" key="2">
    <source>
        <dbReference type="ARBA" id="ARBA00022475"/>
    </source>
</evidence>
<dbReference type="SUPFAM" id="SSF52540">
    <property type="entry name" value="P-loop containing nucleoside triphosphate hydrolases"/>
    <property type="match status" value="1"/>
</dbReference>
<feature type="domain" description="ABC transporter" evidence="10">
    <location>
        <begin position="334"/>
        <end position="565"/>
    </location>
</feature>
<keyword evidence="8 9" id="KW-0472">Membrane</keyword>
<feature type="transmembrane region" description="Helical" evidence="9">
    <location>
        <begin position="56"/>
        <end position="78"/>
    </location>
</feature>
<dbReference type="InterPro" id="IPR003439">
    <property type="entry name" value="ABC_transporter-like_ATP-bd"/>
</dbReference>
<name>A0AAW3PV61_9BURK</name>
<evidence type="ECO:0000256" key="8">
    <source>
        <dbReference type="ARBA" id="ARBA00023136"/>
    </source>
</evidence>
<dbReference type="PROSITE" id="PS50929">
    <property type="entry name" value="ABC_TM1F"/>
    <property type="match status" value="1"/>
</dbReference>
<feature type="transmembrane region" description="Helical" evidence="9">
    <location>
        <begin position="12"/>
        <end position="35"/>
    </location>
</feature>
<keyword evidence="2" id="KW-1003">Cell membrane</keyword>
<dbReference type="InterPro" id="IPR036640">
    <property type="entry name" value="ABC1_TM_sf"/>
</dbReference>
<dbReference type="GO" id="GO:0140359">
    <property type="term" value="F:ABC-type transporter activity"/>
    <property type="evidence" value="ECO:0007669"/>
    <property type="project" value="InterPro"/>
</dbReference>
<evidence type="ECO:0000259" key="10">
    <source>
        <dbReference type="PROSITE" id="PS50893"/>
    </source>
</evidence>
<evidence type="ECO:0000256" key="6">
    <source>
        <dbReference type="ARBA" id="ARBA00022840"/>
    </source>
</evidence>
<dbReference type="GO" id="GO:0034040">
    <property type="term" value="F:ATPase-coupled lipid transmembrane transporter activity"/>
    <property type="evidence" value="ECO:0007669"/>
    <property type="project" value="TreeGrafter"/>
</dbReference>
<feature type="transmembrane region" description="Helical" evidence="9">
    <location>
        <begin position="247"/>
        <end position="266"/>
    </location>
</feature>
<protein>
    <submittedName>
        <fullName evidence="12">Multidrug ABC transporter permease</fullName>
    </submittedName>
</protein>
<dbReference type="Gene3D" id="3.40.50.300">
    <property type="entry name" value="P-loop containing nucleotide triphosphate hydrolases"/>
    <property type="match status" value="1"/>
</dbReference>
<keyword evidence="4 9" id="KW-0812">Transmembrane</keyword>
<dbReference type="InterPro" id="IPR003593">
    <property type="entry name" value="AAA+_ATPase"/>
</dbReference>
<accession>A0AAW3PV61</accession>
<organism evidence="12 13">
    <name type="scientific">Burkholderia anthina</name>
    <dbReference type="NCBI Taxonomy" id="179879"/>
    <lineage>
        <taxon>Bacteria</taxon>
        <taxon>Pseudomonadati</taxon>
        <taxon>Pseudomonadota</taxon>
        <taxon>Betaproteobacteria</taxon>
        <taxon>Burkholderiales</taxon>
        <taxon>Burkholderiaceae</taxon>
        <taxon>Burkholderia</taxon>
        <taxon>Burkholderia cepacia complex</taxon>
    </lineage>
</organism>
<dbReference type="AlphaFoldDB" id="A0AAW3PV61"/>
<comment type="subcellular location">
    <subcellularLocation>
        <location evidence="1">Cell membrane</location>
        <topology evidence="1">Multi-pass membrane protein</topology>
    </subcellularLocation>
</comment>
<sequence length="575" mass="60686">MNGPLLSMLRPFAAPLVAAVALQALAGIASLVPWLALAHFADAWRVATRLDAAGRVWLVAAVAAGACWLGGQTVALHLTHRVDADLGDRLRKRLADHLQRLPLGWFARAGSDRVARHVDQDVRALHQLVAHAPADLTQLVVVPCAALACLLYLNPVLLAFALAPLAAGAALFRWMRSARFAPAFAARNAALERLMGDYAQLAQNPALVRQYPGAGIEAAALASAGHFSHAFSAWVGRIGGLGACTQVLLGTPFLLAWVVFGATWLTAGQLPVGTLCAFALLVWAIAAPVRALGHGADALREARAAAARLDALLAQPGLPEPADGAAQVPRDASIELRGVQVDIDGEPILRDIDATIAAGTTTAIVGPSGAGKSTLLMLLARFMDPDRGTVRLGGADLRRLTSQTRREQVAMVFQQATALDDVSIAANIALYRPDADRDAIRAAARAACLDARIDALPGGYDCVCGRDVRLSGGELQRLSIARALLSRAPLLLLDEPASALDPQTGRALRNALRADTRTRVIVSHDLDAIRHADQILVMERGRIVERGTHAALLAAHGLYARLWRERGAAGGEAAR</sequence>
<dbReference type="InterPro" id="IPR039421">
    <property type="entry name" value="Type_1_exporter"/>
</dbReference>
<evidence type="ECO:0000256" key="3">
    <source>
        <dbReference type="ARBA" id="ARBA00022519"/>
    </source>
</evidence>
<keyword evidence="7 9" id="KW-1133">Transmembrane helix</keyword>
<evidence type="ECO:0000256" key="7">
    <source>
        <dbReference type="ARBA" id="ARBA00022989"/>
    </source>
</evidence>
<keyword evidence="3" id="KW-0997">Cell inner membrane</keyword>
<dbReference type="GO" id="GO:0005886">
    <property type="term" value="C:plasma membrane"/>
    <property type="evidence" value="ECO:0007669"/>
    <property type="project" value="UniProtKB-SubCell"/>
</dbReference>
<dbReference type="GO" id="GO:0016887">
    <property type="term" value="F:ATP hydrolysis activity"/>
    <property type="evidence" value="ECO:0007669"/>
    <property type="project" value="InterPro"/>
</dbReference>
<evidence type="ECO:0000256" key="1">
    <source>
        <dbReference type="ARBA" id="ARBA00004651"/>
    </source>
</evidence>
<dbReference type="GO" id="GO:0005524">
    <property type="term" value="F:ATP binding"/>
    <property type="evidence" value="ECO:0007669"/>
    <property type="project" value="UniProtKB-KW"/>
</dbReference>
<gene>
    <name evidence="12" type="ORF">WS64_28960</name>
</gene>
<dbReference type="Pfam" id="PF00664">
    <property type="entry name" value="ABC_membrane"/>
    <property type="match status" value="1"/>
</dbReference>
<dbReference type="PANTHER" id="PTHR24221">
    <property type="entry name" value="ATP-BINDING CASSETTE SUB-FAMILY B"/>
    <property type="match status" value="1"/>
</dbReference>
<feature type="transmembrane region" description="Helical" evidence="9">
    <location>
        <begin position="145"/>
        <end position="172"/>
    </location>
</feature>
<dbReference type="EMBL" id="LNJP01000003">
    <property type="protein sequence ID" value="KWZ32245.1"/>
    <property type="molecule type" value="Genomic_DNA"/>
</dbReference>
<reference evidence="12 13" key="1">
    <citation type="submission" date="2015-11" db="EMBL/GenBank/DDBJ databases">
        <authorList>
            <person name="Sahl J."/>
            <person name="Wagner D."/>
            <person name="Keim P."/>
        </authorList>
    </citation>
    <scope>NUCLEOTIDE SEQUENCE [LARGE SCALE GENOMIC DNA]</scope>
    <source>
        <strain evidence="12 13">AZ-4-2-10-S1-D7</strain>
    </source>
</reference>
<keyword evidence="5" id="KW-0547">Nucleotide-binding</keyword>